<evidence type="ECO:0000256" key="9">
    <source>
        <dbReference type="ARBA" id="ARBA00023128"/>
    </source>
</evidence>
<comment type="function">
    <text evidence="13">Component of the cytochrome c oxidase, the last enzyme in the mitochondrial electron transport chain which drives oxidative phosphorylation. The respiratory chain contains 3 multisubunit complexes succinate dehydrogenase (complex II, CII), ubiquinol-cytochrome c oxidoreductase (cytochrome b-c1 complex, complex III, CIII) and cytochrome c oxidase (complex IV, CIV), that cooperate to transfer electrons derived from NADH and succinate to molecular oxygen, creating an electrochemical gradient over the inner membrane that drives transmembrane transport and the ATP synthase. Cytochrome c oxidase is the component of the respiratory chain that catalyzes the reduction of oxygen to water. Electrons originating from reduced cytochrome c in the intermembrane space (IMS) are transferred via the dinuclear copper A center (CU(A)) of subunit 2 and heme A of subunit 1 to the active site in subunit 1, a binuclear center (BNC) formed by heme A3 and copper B (CU(B)). The BNC reduces molecular oxygen to 2 water molecules using 4 electrons from cytochrome c in the IMS and 4 protons from the mitochondrial matrix.</text>
</comment>
<dbReference type="STRING" id="683960.A0A1E3P091"/>
<dbReference type="UniPathway" id="UPA00705"/>
<sequence>MFSSSIKQILRTPVVKRSIISTVRPTSTTLRLTTLNRISAVRNYSGAHDEETFEEFTARFEKEFEEAYDLFEVQRVLNNAFSYDLVPSPAVIEKALRAARRVNDFPTAVRVFEGLKYKVENAEQYKAYLDELKTVREELGISLKEDLFPESVNEKHFN</sequence>
<dbReference type="CDD" id="cd00923">
    <property type="entry name" value="Cyt_c_Oxidase_Va"/>
    <property type="match status" value="1"/>
</dbReference>
<dbReference type="InterPro" id="IPR036545">
    <property type="entry name" value="Cyt_c_oxidase_su5A/6_sf"/>
</dbReference>
<dbReference type="GO" id="GO:0046872">
    <property type="term" value="F:metal ion binding"/>
    <property type="evidence" value="ECO:0007669"/>
    <property type="project" value="UniProtKB-UniRule"/>
</dbReference>
<keyword evidence="10 13" id="KW-0472">Membrane</keyword>
<evidence type="ECO:0000256" key="1">
    <source>
        <dbReference type="ARBA" id="ARBA00004443"/>
    </source>
</evidence>
<dbReference type="Gene3D" id="1.25.40.40">
    <property type="entry name" value="Cytochrome c oxidase, subunit Va/VI"/>
    <property type="match status" value="1"/>
</dbReference>
<dbReference type="SUPFAM" id="SSF48479">
    <property type="entry name" value="Cytochrome c oxidase subunit E"/>
    <property type="match status" value="1"/>
</dbReference>
<dbReference type="GO" id="GO:0006123">
    <property type="term" value="P:mitochondrial electron transport, cytochrome c to oxygen"/>
    <property type="evidence" value="ECO:0007669"/>
    <property type="project" value="UniProtKB-UniRule"/>
</dbReference>
<keyword evidence="4 13" id="KW-0349">Heme</keyword>
<comment type="pathway">
    <text evidence="2 13">Energy metabolism; oxidative phosphorylation.</text>
</comment>
<dbReference type="GO" id="GO:0004129">
    <property type="term" value="F:cytochrome-c oxidase activity"/>
    <property type="evidence" value="ECO:0007669"/>
    <property type="project" value="EnsemblFungi"/>
</dbReference>
<dbReference type="AlphaFoldDB" id="A0A1E3P091"/>
<reference evidence="14 15" key="1">
    <citation type="journal article" date="2016" name="Proc. Natl. Acad. Sci. U.S.A.">
        <title>Comparative genomics of biotechnologically important yeasts.</title>
        <authorList>
            <person name="Riley R."/>
            <person name="Haridas S."/>
            <person name="Wolfe K.H."/>
            <person name="Lopes M.R."/>
            <person name="Hittinger C.T."/>
            <person name="Goeker M."/>
            <person name="Salamov A.A."/>
            <person name="Wisecaver J.H."/>
            <person name="Long T.M."/>
            <person name="Calvey C.H."/>
            <person name="Aerts A.L."/>
            <person name="Barry K.W."/>
            <person name="Choi C."/>
            <person name="Clum A."/>
            <person name="Coughlan A.Y."/>
            <person name="Deshpande S."/>
            <person name="Douglass A.P."/>
            <person name="Hanson S.J."/>
            <person name="Klenk H.-P."/>
            <person name="LaButti K.M."/>
            <person name="Lapidus A."/>
            <person name="Lindquist E.A."/>
            <person name="Lipzen A.M."/>
            <person name="Meier-Kolthoff J.P."/>
            <person name="Ohm R.A."/>
            <person name="Otillar R.P."/>
            <person name="Pangilinan J.L."/>
            <person name="Peng Y."/>
            <person name="Rokas A."/>
            <person name="Rosa C.A."/>
            <person name="Scheuner C."/>
            <person name="Sibirny A.A."/>
            <person name="Slot J.C."/>
            <person name="Stielow J.B."/>
            <person name="Sun H."/>
            <person name="Kurtzman C.P."/>
            <person name="Blackwell M."/>
            <person name="Grigoriev I.V."/>
            <person name="Jeffries T.W."/>
        </authorList>
    </citation>
    <scope>NUCLEOTIDE SEQUENCE [LARGE SCALE GENOMIC DNA]</scope>
    <source>
        <strain evidence="15">ATCC 58044 / CBS 1984 / NCYC 433 / NRRL Y-366-8</strain>
    </source>
</reference>
<dbReference type="GO" id="GO:0045277">
    <property type="term" value="C:respiratory chain complex IV"/>
    <property type="evidence" value="ECO:0007669"/>
    <property type="project" value="UniProtKB-UniRule"/>
</dbReference>
<comment type="subunit">
    <text evidence="13">Component of the cytochrome c oxidase (complex IV, CIV), a multisubunit enzyme composed of a catalytic core of 3 subunits and several supernumerary subunits.</text>
</comment>
<protein>
    <recommendedName>
        <fullName evidence="11 13">Cytochrome c oxidase subunit 6, mitochondrial</fullName>
    </recommendedName>
    <alternativeName>
        <fullName evidence="12 13">Cytochrome c oxidase polypeptide VI</fullName>
    </alternativeName>
</protein>
<evidence type="ECO:0000256" key="4">
    <source>
        <dbReference type="ARBA" id="ARBA00022617"/>
    </source>
</evidence>
<dbReference type="FunFam" id="1.25.40.40:FF:000001">
    <property type="entry name" value="Cytochrome c oxidase subunit VI"/>
    <property type="match status" value="1"/>
</dbReference>
<dbReference type="Proteomes" id="UP000094112">
    <property type="component" value="Unassembled WGS sequence"/>
</dbReference>
<keyword evidence="6 13" id="KW-0999">Mitochondrion inner membrane</keyword>
<dbReference type="InterPro" id="IPR003204">
    <property type="entry name" value="Cyt_c_oxidase_su5A/6"/>
</dbReference>
<evidence type="ECO:0000256" key="12">
    <source>
        <dbReference type="ARBA" id="ARBA00082700"/>
    </source>
</evidence>
<dbReference type="PANTHER" id="PTHR14200:SF11">
    <property type="entry name" value="CYTOCHROME C OXIDASE SUBUNIT 5A, MITOCHONDRIAL"/>
    <property type="match status" value="1"/>
</dbReference>
<evidence type="ECO:0000256" key="11">
    <source>
        <dbReference type="ARBA" id="ARBA00070174"/>
    </source>
</evidence>
<dbReference type="GeneID" id="30202132"/>
<comment type="subcellular location">
    <subcellularLocation>
        <location evidence="1 13">Mitochondrion inner membrane</location>
        <topology evidence="1 13">Peripheral membrane protein</topology>
        <orientation evidence="1 13">Matrix side</orientation>
    </subcellularLocation>
</comment>
<keyword evidence="15" id="KW-1185">Reference proteome</keyword>
<evidence type="ECO:0000256" key="10">
    <source>
        <dbReference type="ARBA" id="ARBA00023136"/>
    </source>
</evidence>
<comment type="similarity">
    <text evidence="3 13">Belongs to the cytochrome c oxidase subunit 5A family.</text>
</comment>
<evidence type="ECO:0000256" key="3">
    <source>
        <dbReference type="ARBA" id="ARBA00007972"/>
    </source>
</evidence>
<dbReference type="GO" id="GO:0005743">
    <property type="term" value="C:mitochondrial inner membrane"/>
    <property type="evidence" value="ECO:0007669"/>
    <property type="project" value="UniProtKB-SubCell"/>
</dbReference>
<evidence type="ECO:0000256" key="2">
    <source>
        <dbReference type="ARBA" id="ARBA00004673"/>
    </source>
</evidence>
<name>A0A1E3P091_WICAA</name>
<dbReference type="PANTHER" id="PTHR14200">
    <property type="entry name" value="CYTOCHROME C OXIDASE POLYPEPTIDE"/>
    <property type="match status" value="1"/>
</dbReference>
<keyword evidence="8 13" id="KW-0408">Iron</keyword>
<dbReference type="EMBL" id="KV454211">
    <property type="protein sequence ID" value="ODQ58859.1"/>
    <property type="molecule type" value="Genomic_DNA"/>
</dbReference>
<accession>A0A1E3P091</accession>
<keyword evidence="7 13" id="KW-0809">Transit peptide</keyword>
<evidence type="ECO:0000256" key="5">
    <source>
        <dbReference type="ARBA" id="ARBA00022723"/>
    </source>
</evidence>
<evidence type="ECO:0000256" key="6">
    <source>
        <dbReference type="ARBA" id="ARBA00022792"/>
    </source>
</evidence>
<evidence type="ECO:0000256" key="8">
    <source>
        <dbReference type="ARBA" id="ARBA00023004"/>
    </source>
</evidence>
<keyword evidence="9 13" id="KW-0496">Mitochondrion</keyword>
<keyword evidence="5 13" id="KW-0479">Metal-binding</keyword>
<gene>
    <name evidence="14" type="ORF">WICANDRAFT_79404</name>
</gene>
<evidence type="ECO:0000256" key="7">
    <source>
        <dbReference type="ARBA" id="ARBA00022946"/>
    </source>
</evidence>
<dbReference type="RefSeq" id="XP_019038066.1">
    <property type="nucleotide sequence ID" value="XM_019184886.1"/>
</dbReference>
<evidence type="ECO:0000313" key="15">
    <source>
        <dbReference type="Proteomes" id="UP000094112"/>
    </source>
</evidence>
<proteinExistence type="inferred from homology"/>
<evidence type="ECO:0000256" key="13">
    <source>
        <dbReference type="RuleBase" id="RU368103"/>
    </source>
</evidence>
<evidence type="ECO:0000313" key="14">
    <source>
        <dbReference type="EMBL" id="ODQ58859.1"/>
    </source>
</evidence>
<dbReference type="OrthoDB" id="5778907at2759"/>
<organism evidence="14 15">
    <name type="scientific">Wickerhamomyces anomalus (strain ATCC 58044 / CBS 1984 / NCYC 433 / NRRL Y-366-8)</name>
    <name type="common">Yeast</name>
    <name type="synonym">Hansenula anomala</name>
    <dbReference type="NCBI Taxonomy" id="683960"/>
    <lineage>
        <taxon>Eukaryota</taxon>
        <taxon>Fungi</taxon>
        <taxon>Dikarya</taxon>
        <taxon>Ascomycota</taxon>
        <taxon>Saccharomycotina</taxon>
        <taxon>Saccharomycetes</taxon>
        <taxon>Phaffomycetales</taxon>
        <taxon>Wickerhamomycetaceae</taxon>
        <taxon>Wickerhamomyces</taxon>
    </lineage>
</organism>
<dbReference type="Pfam" id="PF02284">
    <property type="entry name" value="COX5A"/>
    <property type="match status" value="1"/>
</dbReference>